<accession>A0ACC0BUA9</accession>
<keyword evidence="2" id="KW-1185">Reference proteome</keyword>
<sequence length="64" mass="7336">MNQAWAFLLQTITMLAPCSFVHSRKLLISSQLLFFLFLQQYFSVSSLHTGRIPNSVRRSNSNST</sequence>
<evidence type="ECO:0000313" key="1">
    <source>
        <dbReference type="EMBL" id="KAI5676173.1"/>
    </source>
</evidence>
<protein>
    <submittedName>
        <fullName evidence="1">Uncharacterized protein</fullName>
    </submittedName>
</protein>
<evidence type="ECO:0000313" key="2">
    <source>
        <dbReference type="Proteomes" id="UP001060085"/>
    </source>
</evidence>
<gene>
    <name evidence="1" type="ORF">M9H77_07123</name>
</gene>
<comment type="caution">
    <text evidence="1">The sequence shown here is derived from an EMBL/GenBank/DDBJ whole genome shotgun (WGS) entry which is preliminary data.</text>
</comment>
<reference evidence="2" key="1">
    <citation type="journal article" date="2023" name="Nat. Plants">
        <title>Single-cell RNA sequencing provides a high-resolution roadmap for understanding the multicellular compartmentation of specialized metabolism.</title>
        <authorList>
            <person name="Sun S."/>
            <person name="Shen X."/>
            <person name="Li Y."/>
            <person name="Li Y."/>
            <person name="Wang S."/>
            <person name="Li R."/>
            <person name="Zhang H."/>
            <person name="Shen G."/>
            <person name="Guo B."/>
            <person name="Wei J."/>
            <person name="Xu J."/>
            <person name="St-Pierre B."/>
            <person name="Chen S."/>
            <person name="Sun C."/>
        </authorList>
    </citation>
    <scope>NUCLEOTIDE SEQUENCE [LARGE SCALE GENOMIC DNA]</scope>
</reference>
<dbReference type="EMBL" id="CM044702">
    <property type="protein sequence ID" value="KAI5676173.1"/>
    <property type="molecule type" value="Genomic_DNA"/>
</dbReference>
<name>A0ACC0BUA9_CATRO</name>
<proteinExistence type="predicted"/>
<dbReference type="Proteomes" id="UP001060085">
    <property type="component" value="Linkage Group LG02"/>
</dbReference>
<organism evidence="1 2">
    <name type="scientific">Catharanthus roseus</name>
    <name type="common">Madagascar periwinkle</name>
    <name type="synonym">Vinca rosea</name>
    <dbReference type="NCBI Taxonomy" id="4058"/>
    <lineage>
        <taxon>Eukaryota</taxon>
        <taxon>Viridiplantae</taxon>
        <taxon>Streptophyta</taxon>
        <taxon>Embryophyta</taxon>
        <taxon>Tracheophyta</taxon>
        <taxon>Spermatophyta</taxon>
        <taxon>Magnoliopsida</taxon>
        <taxon>eudicotyledons</taxon>
        <taxon>Gunneridae</taxon>
        <taxon>Pentapetalae</taxon>
        <taxon>asterids</taxon>
        <taxon>lamiids</taxon>
        <taxon>Gentianales</taxon>
        <taxon>Apocynaceae</taxon>
        <taxon>Rauvolfioideae</taxon>
        <taxon>Vinceae</taxon>
        <taxon>Catharanthinae</taxon>
        <taxon>Catharanthus</taxon>
    </lineage>
</organism>